<feature type="non-terminal residue" evidence="1">
    <location>
        <position position="76"/>
    </location>
</feature>
<organism evidence="1 2">
    <name type="scientific">Pristionchus mayeri</name>
    <dbReference type="NCBI Taxonomy" id="1317129"/>
    <lineage>
        <taxon>Eukaryota</taxon>
        <taxon>Metazoa</taxon>
        <taxon>Ecdysozoa</taxon>
        <taxon>Nematoda</taxon>
        <taxon>Chromadorea</taxon>
        <taxon>Rhabditida</taxon>
        <taxon>Rhabditina</taxon>
        <taxon>Diplogasteromorpha</taxon>
        <taxon>Diplogasteroidea</taxon>
        <taxon>Neodiplogasteridae</taxon>
        <taxon>Pristionchus</taxon>
    </lineage>
</organism>
<protein>
    <submittedName>
        <fullName evidence="1">Uncharacterized protein</fullName>
    </submittedName>
</protein>
<feature type="non-terminal residue" evidence="1">
    <location>
        <position position="1"/>
    </location>
</feature>
<proteinExistence type="predicted"/>
<dbReference type="EMBL" id="BTRK01000002">
    <property type="protein sequence ID" value="GMR35001.1"/>
    <property type="molecule type" value="Genomic_DNA"/>
</dbReference>
<dbReference type="AlphaFoldDB" id="A0AAN5CBE1"/>
<dbReference type="Proteomes" id="UP001328107">
    <property type="component" value="Unassembled WGS sequence"/>
</dbReference>
<reference evidence="2" key="1">
    <citation type="submission" date="2022-10" db="EMBL/GenBank/DDBJ databases">
        <title>Genome assembly of Pristionchus species.</title>
        <authorList>
            <person name="Yoshida K."/>
            <person name="Sommer R.J."/>
        </authorList>
    </citation>
    <scope>NUCLEOTIDE SEQUENCE [LARGE SCALE GENOMIC DNA]</scope>
    <source>
        <strain evidence="2">RS5460</strain>
    </source>
</reference>
<keyword evidence="2" id="KW-1185">Reference proteome</keyword>
<sequence>AASSGELCLEQIRYYMALALPPLEALDIILKIGSKLGSKIGVELLSGHQLPAELILVRDEKIVDCSNDRKGWFLMT</sequence>
<accession>A0AAN5CBE1</accession>
<comment type="caution">
    <text evidence="1">The sequence shown here is derived from an EMBL/GenBank/DDBJ whole genome shotgun (WGS) entry which is preliminary data.</text>
</comment>
<name>A0AAN5CBE1_9BILA</name>
<evidence type="ECO:0000313" key="1">
    <source>
        <dbReference type="EMBL" id="GMR35001.1"/>
    </source>
</evidence>
<gene>
    <name evidence="1" type="ORF">PMAYCL1PPCAC_05196</name>
</gene>
<evidence type="ECO:0000313" key="2">
    <source>
        <dbReference type="Proteomes" id="UP001328107"/>
    </source>
</evidence>